<dbReference type="AlphaFoldDB" id="A0A315Z844"/>
<feature type="transmembrane region" description="Helical" evidence="1">
    <location>
        <begin position="51"/>
        <end position="70"/>
    </location>
</feature>
<dbReference type="PANTHER" id="PTHR34205:SF2">
    <property type="entry name" value="DUF962 DOMAIN-CONTAINING PROTEIN"/>
    <property type="match status" value="1"/>
</dbReference>
<dbReference type="PANTHER" id="PTHR34205">
    <property type="entry name" value="TRANSMEMBRANE PROTEIN"/>
    <property type="match status" value="1"/>
</dbReference>
<feature type="transmembrane region" description="Helical" evidence="1">
    <location>
        <begin position="27"/>
        <end position="45"/>
    </location>
</feature>
<dbReference type="InterPro" id="IPR009305">
    <property type="entry name" value="Mpo1-like"/>
</dbReference>
<dbReference type="OrthoDB" id="7356072at2"/>
<dbReference type="Pfam" id="PF06127">
    <property type="entry name" value="Mpo1-like"/>
    <property type="match status" value="1"/>
</dbReference>
<name>A0A315Z844_SEDFL</name>
<keyword evidence="3" id="KW-1185">Reference proteome</keyword>
<dbReference type="RefSeq" id="WP_109621023.1">
    <property type="nucleotide sequence ID" value="NZ_QGDO01000006.1"/>
</dbReference>
<sequence>MSEKKYKSFKEFYPYYLAEHSNTTCRTLHFIGTFIVFIFLGLSVYLQNANYLWGMPLAGYGFAWVGHAFFEKNKPATFTYPFYSLASDFVMFFDLLRGKEKFIPLNK</sequence>
<evidence type="ECO:0000313" key="3">
    <source>
        <dbReference type="Proteomes" id="UP000245535"/>
    </source>
</evidence>
<evidence type="ECO:0008006" key="4">
    <source>
        <dbReference type="Google" id="ProtNLM"/>
    </source>
</evidence>
<organism evidence="2 3">
    <name type="scientific">Sediminitomix flava</name>
    <dbReference type="NCBI Taxonomy" id="379075"/>
    <lineage>
        <taxon>Bacteria</taxon>
        <taxon>Pseudomonadati</taxon>
        <taxon>Bacteroidota</taxon>
        <taxon>Cytophagia</taxon>
        <taxon>Cytophagales</taxon>
        <taxon>Flammeovirgaceae</taxon>
        <taxon>Sediminitomix</taxon>
    </lineage>
</organism>
<keyword evidence="1" id="KW-1133">Transmembrane helix</keyword>
<keyword evidence="1" id="KW-0472">Membrane</keyword>
<evidence type="ECO:0000256" key="1">
    <source>
        <dbReference type="SAM" id="Phobius"/>
    </source>
</evidence>
<keyword evidence="1" id="KW-0812">Transmembrane</keyword>
<gene>
    <name evidence="2" type="ORF">BC781_106107</name>
</gene>
<dbReference type="EMBL" id="QGDO01000006">
    <property type="protein sequence ID" value="PWJ39206.1"/>
    <property type="molecule type" value="Genomic_DNA"/>
</dbReference>
<protein>
    <recommendedName>
        <fullName evidence="4">DUF962 domain-containing protein</fullName>
    </recommendedName>
</protein>
<dbReference type="Proteomes" id="UP000245535">
    <property type="component" value="Unassembled WGS sequence"/>
</dbReference>
<accession>A0A315Z844</accession>
<reference evidence="2 3" key="1">
    <citation type="submission" date="2018-03" db="EMBL/GenBank/DDBJ databases">
        <title>Genomic Encyclopedia of Archaeal and Bacterial Type Strains, Phase II (KMG-II): from individual species to whole genera.</title>
        <authorList>
            <person name="Goeker M."/>
        </authorList>
    </citation>
    <scope>NUCLEOTIDE SEQUENCE [LARGE SCALE GENOMIC DNA]</scope>
    <source>
        <strain evidence="2 3">DSM 28229</strain>
    </source>
</reference>
<evidence type="ECO:0000313" key="2">
    <source>
        <dbReference type="EMBL" id="PWJ39206.1"/>
    </source>
</evidence>
<comment type="caution">
    <text evidence="2">The sequence shown here is derived from an EMBL/GenBank/DDBJ whole genome shotgun (WGS) entry which is preliminary data.</text>
</comment>
<proteinExistence type="predicted"/>